<sequence>MQPERPTHPVRVAINAENMGGLMRFVNHSCEPLAKFVEVSNRHRTTVVVASTEDIRQGQEMPKHSGTANYTMSDVDRLLALVEKMLPLGKDEWERLAMAYNANRQRGAPERDYESLRRKFEVIYSTRKPTGVQEMSPHIKKAKEVKLAVDAKANVVEMDDEADDDQPDFCFEVDPDDSSYEDGDGDGMQARGDAAVAGSTGGESLGSGESLDDESTVSSRSMRRGEFLDLLTSPLGMEGLDDLAHTPRPAPGRAGPSAPRSGSGGPPPSRKAAVNATSGGASLPTQQSATEAAAAVSRDDLEAARYPKLQTSSNRLDGTDLPSFRDTVGAKRTREDEKDTAEASYAKAKRIRAMKATTALKSKLDGIESNASSMRGSILETLLVLREESERKAEARLLEEKADAEARRREDKLEREDRARRDREEARARTQDLLLLIGALTKKA</sequence>
<dbReference type="EMBL" id="QXFV01001075">
    <property type="protein sequence ID" value="KAE9015991.1"/>
    <property type="molecule type" value="Genomic_DNA"/>
</dbReference>
<evidence type="ECO:0000313" key="5">
    <source>
        <dbReference type="Proteomes" id="UP000429607"/>
    </source>
</evidence>
<accession>A0A6A3L9B6</accession>
<evidence type="ECO:0000313" key="4">
    <source>
        <dbReference type="EMBL" id="KAE9015991.1"/>
    </source>
</evidence>
<dbReference type="Gene3D" id="2.170.270.10">
    <property type="entry name" value="SET domain"/>
    <property type="match status" value="1"/>
</dbReference>
<dbReference type="Pfam" id="PF20681">
    <property type="entry name" value="DUF6818"/>
    <property type="match status" value="1"/>
</dbReference>
<feature type="domain" description="DUF6818" evidence="3">
    <location>
        <begin position="87"/>
        <end position="166"/>
    </location>
</feature>
<dbReference type="InterPro" id="IPR046341">
    <property type="entry name" value="SET_dom_sf"/>
</dbReference>
<dbReference type="InterPro" id="IPR049203">
    <property type="entry name" value="DUF6818"/>
</dbReference>
<gene>
    <name evidence="4" type="ORF">PR001_g14762</name>
</gene>
<dbReference type="CDD" id="cd08161">
    <property type="entry name" value="SET"/>
    <property type="match status" value="1"/>
</dbReference>
<comment type="caution">
    <text evidence="4">The sequence shown here is derived from an EMBL/GenBank/DDBJ whole genome shotgun (WGS) entry which is preliminary data.</text>
</comment>
<name>A0A6A3L9B6_9STRA</name>
<feature type="compositionally biased region" description="Polar residues" evidence="1">
    <location>
        <begin position="275"/>
        <end position="290"/>
    </location>
</feature>
<evidence type="ECO:0000259" key="3">
    <source>
        <dbReference type="Pfam" id="PF20681"/>
    </source>
</evidence>
<dbReference type="PANTHER" id="PTHR34409">
    <property type="entry name" value="SET DOMAIN-CONTAINING PROTEIN"/>
    <property type="match status" value="1"/>
</dbReference>
<evidence type="ECO:0000259" key="2">
    <source>
        <dbReference type="Pfam" id="PF00856"/>
    </source>
</evidence>
<feature type="region of interest" description="Disordered" evidence="1">
    <location>
        <begin position="398"/>
        <end position="427"/>
    </location>
</feature>
<feature type="region of interest" description="Disordered" evidence="1">
    <location>
        <begin position="238"/>
        <end position="344"/>
    </location>
</feature>
<feature type="compositionally biased region" description="Basic and acidic residues" evidence="1">
    <location>
        <begin position="328"/>
        <end position="341"/>
    </location>
</feature>
<dbReference type="Proteomes" id="UP000429607">
    <property type="component" value="Unassembled WGS sequence"/>
</dbReference>
<organism evidence="4 5">
    <name type="scientific">Phytophthora rubi</name>
    <dbReference type="NCBI Taxonomy" id="129364"/>
    <lineage>
        <taxon>Eukaryota</taxon>
        <taxon>Sar</taxon>
        <taxon>Stramenopiles</taxon>
        <taxon>Oomycota</taxon>
        <taxon>Peronosporomycetes</taxon>
        <taxon>Peronosporales</taxon>
        <taxon>Peronosporaceae</taxon>
        <taxon>Phytophthora</taxon>
    </lineage>
</organism>
<dbReference type="PANTHER" id="PTHR34409:SF1">
    <property type="entry name" value="MYB-LIKE DOMAIN-CONTAINING PROTEIN"/>
    <property type="match status" value="1"/>
</dbReference>
<dbReference type="SUPFAM" id="SSF82199">
    <property type="entry name" value="SET domain"/>
    <property type="match status" value="1"/>
</dbReference>
<proteinExistence type="predicted"/>
<feature type="region of interest" description="Disordered" evidence="1">
    <location>
        <begin position="158"/>
        <end position="222"/>
    </location>
</feature>
<feature type="compositionally biased region" description="Low complexity" evidence="1">
    <location>
        <begin position="251"/>
        <end position="261"/>
    </location>
</feature>
<evidence type="ECO:0000256" key="1">
    <source>
        <dbReference type="SAM" id="MobiDB-lite"/>
    </source>
</evidence>
<protein>
    <submittedName>
        <fullName evidence="4">Uncharacterized protein</fullName>
    </submittedName>
</protein>
<dbReference type="AlphaFoldDB" id="A0A6A3L9B6"/>
<reference evidence="4 5" key="1">
    <citation type="submission" date="2018-09" db="EMBL/GenBank/DDBJ databases">
        <title>Genomic investigation of the strawberry pathogen Phytophthora fragariae indicates pathogenicity is determined by transcriptional variation in three key races.</title>
        <authorList>
            <person name="Adams T.M."/>
            <person name="Armitage A.D."/>
            <person name="Sobczyk M.K."/>
            <person name="Bates H.J."/>
            <person name="Dunwell J.M."/>
            <person name="Nellist C.F."/>
            <person name="Harrison R.J."/>
        </authorList>
    </citation>
    <scope>NUCLEOTIDE SEQUENCE [LARGE SCALE GENOMIC DNA]</scope>
    <source>
        <strain evidence="4 5">SCRP249</strain>
    </source>
</reference>
<feature type="compositionally biased region" description="Acidic residues" evidence="1">
    <location>
        <begin position="158"/>
        <end position="185"/>
    </location>
</feature>
<dbReference type="InterPro" id="IPR001214">
    <property type="entry name" value="SET_dom"/>
</dbReference>
<feature type="domain" description="SET" evidence="2">
    <location>
        <begin position="13"/>
        <end position="60"/>
    </location>
</feature>
<dbReference type="Pfam" id="PF00856">
    <property type="entry name" value="SET"/>
    <property type="match status" value="1"/>
</dbReference>